<dbReference type="GO" id="GO:0002143">
    <property type="term" value="P:tRNA wobble position uridine thiolation"/>
    <property type="evidence" value="ECO:0007669"/>
    <property type="project" value="TreeGrafter"/>
</dbReference>
<dbReference type="Gene3D" id="3.30.1420.10">
    <property type="match status" value="1"/>
</dbReference>
<dbReference type="GO" id="GO:0097163">
    <property type="term" value="F:sulfur carrier activity"/>
    <property type="evidence" value="ECO:0007669"/>
    <property type="project" value="TreeGrafter"/>
</dbReference>
<proteinExistence type="inferred from homology"/>
<name>A0A5D0RP38_9RHOB</name>
<evidence type="ECO:0000256" key="1">
    <source>
        <dbReference type="ARBA" id="ARBA00004496"/>
    </source>
</evidence>
<dbReference type="SUPFAM" id="SSF69721">
    <property type="entry name" value="DsrC, the gamma subunit of dissimilatory sulfite reductase"/>
    <property type="match status" value="1"/>
</dbReference>
<keyword evidence="5" id="KW-1185">Reference proteome</keyword>
<dbReference type="InterPro" id="IPR043163">
    <property type="entry name" value="DsrC-like_N"/>
</dbReference>
<evidence type="ECO:0000313" key="5">
    <source>
        <dbReference type="Proteomes" id="UP000322080"/>
    </source>
</evidence>
<accession>A0A5D0RP38</accession>
<dbReference type="AlphaFoldDB" id="A0A5D0RP38"/>
<dbReference type="PIRSF" id="PIRSF006223">
    <property type="entry name" value="DsrC_TusE"/>
    <property type="match status" value="1"/>
</dbReference>
<gene>
    <name evidence="4" type="ORF">FVF75_06390</name>
</gene>
<dbReference type="PANTHER" id="PTHR37010">
    <property type="entry name" value="SULFURTRANSFERASE TUSE"/>
    <property type="match status" value="1"/>
</dbReference>
<dbReference type="GO" id="GO:0005737">
    <property type="term" value="C:cytoplasm"/>
    <property type="evidence" value="ECO:0007669"/>
    <property type="project" value="UniProtKB-SubCell"/>
</dbReference>
<dbReference type="RefSeq" id="WP_148377108.1">
    <property type="nucleotide sequence ID" value="NZ_VSIY01000004.1"/>
</dbReference>
<dbReference type="InterPro" id="IPR025526">
    <property type="entry name" value="DsrC-like_dom_sf"/>
</dbReference>
<dbReference type="EMBL" id="VSIY01000004">
    <property type="protein sequence ID" value="TYB82344.1"/>
    <property type="molecule type" value="Genomic_DNA"/>
</dbReference>
<dbReference type="Gene3D" id="1.10.10.370">
    <property type="entry name" value="DsrC-like protein, C-terminal domain"/>
    <property type="match status" value="1"/>
</dbReference>
<protein>
    <submittedName>
        <fullName evidence="4">TusE/DsrC/DsvC family sulfur relay protein</fullName>
    </submittedName>
</protein>
<dbReference type="InterPro" id="IPR042072">
    <property type="entry name" value="DsrC-like_C"/>
</dbReference>
<evidence type="ECO:0000256" key="3">
    <source>
        <dbReference type="ARBA" id="ARBA00022490"/>
    </source>
</evidence>
<evidence type="ECO:0000313" key="4">
    <source>
        <dbReference type="EMBL" id="TYB82344.1"/>
    </source>
</evidence>
<reference evidence="4 5" key="1">
    <citation type="submission" date="2019-08" db="EMBL/GenBank/DDBJ databases">
        <title>Identification of a novel species of the genus Boseongicola.</title>
        <authorList>
            <person name="Zhang X.-Q."/>
        </authorList>
    </citation>
    <scope>NUCLEOTIDE SEQUENCE [LARGE SCALE GENOMIC DNA]</scope>
    <source>
        <strain evidence="4 5">HY14</strain>
    </source>
</reference>
<comment type="caution">
    <text evidence="4">The sequence shown here is derived from an EMBL/GenBank/DDBJ whole genome shotgun (WGS) entry which is preliminary data.</text>
</comment>
<keyword evidence="3" id="KW-0963">Cytoplasm</keyword>
<comment type="subcellular location">
    <subcellularLocation>
        <location evidence="1">Cytoplasm</location>
    </subcellularLocation>
</comment>
<dbReference type="Proteomes" id="UP000322080">
    <property type="component" value="Unassembled WGS sequence"/>
</dbReference>
<dbReference type="NCBIfam" id="TIGR03342">
    <property type="entry name" value="dsrC_tusE_dsvC"/>
    <property type="match status" value="1"/>
</dbReference>
<organism evidence="4 5">
    <name type="scientific">Maritimibacter fusiformis</name>
    <dbReference type="NCBI Taxonomy" id="2603819"/>
    <lineage>
        <taxon>Bacteria</taxon>
        <taxon>Pseudomonadati</taxon>
        <taxon>Pseudomonadota</taxon>
        <taxon>Alphaproteobacteria</taxon>
        <taxon>Rhodobacterales</taxon>
        <taxon>Roseobacteraceae</taxon>
        <taxon>Maritimibacter</taxon>
    </lineage>
</organism>
<dbReference type="Pfam" id="PF04358">
    <property type="entry name" value="DsrC"/>
    <property type="match status" value="1"/>
</dbReference>
<comment type="similarity">
    <text evidence="2">Belongs to the DsrC/TusE family.</text>
</comment>
<evidence type="ECO:0000256" key="2">
    <source>
        <dbReference type="ARBA" id="ARBA00005718"/>
    </source>
</evidence>
<dbReference type="InterPro" id="IPR007453">
    <property type="entry name" value="DsrC/TusE"/>
</dbReference>
<sequence length="120" mass="13647">MRAVPEVLTDVRLATGEVFSVDGHGYLTDPELWTESFAEYTAANEGIELTPRHWELIRWVREEEADHGVMPDARFAMKFLGGDKGKQAGREELFTLFPYGYVRQVTKIAGMRQPRAWSTG</sequence>
<dbReference type="PANTHER" id="PTHR37010:SF1">
    <property type="entry name" value="SULFURTRANSFERASE TUSE"/>
    <property type="match status" value="1"/>
</dbReference>